<feature type="compositionally biased region" description="Basic and acidic residues" evidence="1">
    <location>
        <begin position="181"/>
        <end position="191"/>
    </location>
</feature>
<dbReference type="PANTHER" id="PTHR16295:SF28">
    <property type="entry name" value="TRAF-TYPE ZINC FINGER PROTEIN"/>
    <property type="match status" value="1"/>
</dbReference>
<keyword evidence="2" id="KW-1133">Transmembrane helix</keyword>
<gene>
    <name evidence="3" type="ORF">D0Y65_039126</name>
</gene>
<dbReference type="Gene3D" id="3.30.40.10">
    <property type="entry name" value="Zinc/RING finger domain, C3HC4 (zinc finger)"/>
    <property type="match status" value="1"/>
</dbReference>
<sequence>MVALSIDEPQMEVGCCPLYILKIVVLTYQIYILSYMCIIFVLHNWLYVMYHLPPKMETSLLQTQPPLANCNSLKVRFKIYLYVSSKQKGRLVQVSCSLCSETMERDILDIHKGENCPQRIVTCQFCEFPLPAIDLAEHQEVCGNRTELCHLCNKYVRLRERFSHEARCNGIQDSSVGTSRNVREAEREQGARRRPPPPQNDFSTKRLLFTIAITGIAVILGSFFLQRKADPSDVH</sequence>
<feature type="transmembrane region" description="Helical" evidence="2">
    <location>
        <begin position="28"/>
        <end position="50"/>
    </location>
</feature>
<feature type="region of interest" description="Disordered" evidence="1">
    <location>
        <begin position="178"/>
        <end position="202"/>
    </location>
</feature>
<dbReference type="EMBL" id="QZWG01000014">
    <property type="protein sequence ID" value="RZB69649.1"/>
    <property type="molecule type" value="Genomic_DNA"/>
</dbReference>
<accession>A0A445H7I0</accession>
<keyword evidence="5" id="KW-1185">Reference proteome</keyword>
<reference evidence="3 5" key="1">
    <citation type="submission" date="2018-09" db="EMBL/GenBank/DDBJ databases">
        <title>A high-quality reference genome of wild soybean provides a powerful tool to mine soybean genomes.</title>
        <authorList>
            <person name="Xie M."/>
            <person name="Chung C.Y.L."/>
            <person name="Li M.-W."/>
            <person name="Wong F.-L."/>
            <person name="Chan T.-F."/>
            <person name="Lam H.-M."/>
        </authorList>
    </citation>
    <scope>NUCLEOTIDE SEQUENCE [LARGE SCALE GENOMIC DNA]</scope>
    <source>
        <strain evidence="5">cv. W05</strain>
        <tissue evidence="3">Hypocotyl of etiolated seedlings</tissue>
    </source>
</reference>
<dbReference type="PANTHER" id="PTHR16295">
    <property type="entry name" value="TRAF-TYPE ZINC FINGER PROTEIN-RELATED"/>
    <property type="match status" value="1"/>
</dbReference>
<feature type="transmembrane region" description="Helical" evidence="2">
    <location>
        <begin position="207"/>
        <end position="225"/>
    </location>
</feature>
<evidence type="ECO:0000313" key="3">
    <source>
        <dbReference type="EMBL" id="RZB69648.1"/>
    </source>
</evidence>
<organism evidence="3 5">
    <name type="scientific">Glycine soja</name>
    <name type="common">Wild soybean</name>
    <dbReference type="NCBI Taxonomy" id="3848"/>
    <lineage>
        <taxon>Eukaryota</taxon>
        <taxon>Viridiplantae</taxon>
        <taxon>Streptophyta</taxon>
        <taxon>Embryophyta</taxon>
        <taxon>Tracheophyta</taxon>
        <taxon>Spermatophyta</taxon>
        <taxon>Magnoliopsida</taxon>
        <taxon>eudicotyledons</taxon>
        <taxon>Gunneridae</taxon>
        <taxon>Pentapetalae</taxon>
        <taxon>rosids</taxon>
        <taxon>fabids</taxon>
        <taxon>Fabales</taxon>
        <taxon>Fabaceae</taxon>
        <taxon>Papilionoideae</taxon>
        <taxon>50 kb inversion clade</taxon>
        <taxon>NPAAA clade</taxon>
        <taxon>indigoferoid/millettioid clade</taxon>
        <taxon>Phaseoleae</taxon>
        <taxon>Glycine</taxon>
        <taxon>Glycine subgen. Soja</taxon>
    </lineage>
</organism>
<dbReference type="InterPro" id="IPR051986">
    <property type="entry name" value="Innate_Immune_Apopt_Reg"/>
</dbReference>
<keyword evidence="2" id="KW-0812">Transmembrane</keyword>
<evidence type="ECO:0000256" key="1">
    <source>
        <dbReference type="SAM" id="MobiDB-lite"/>
    </source>
</evidence>
<dbReference type="GO" id="GO:0005739">
    <property type="term" value="C:mitochondrion"/>
    <property type="evidence" value="ECO:0007669"/>
    <property type="project" value="TreeGrafter"/>
</dbReference>
<protein>
    <submittedName>
        <fullName evidence="3">XIAP-associated factor 1 isoform B</fullName>
    </submittedName>
    <submittedName>
        <fullName evidence="4">XIAP-associated factor 1 isoform C</fullName>
    </submittedName>
</protein>
<evidence type="ECO:0000313" key="5">
    <source>
        <dbReference type="Proteomes" id="UP000289340"/>
    </source>
</evidence>
<dbReference type="EMBL" id="QZWG01000014">
    <property type="protein sequence ID" value="RZB69648.1"/>
    <property type="molecule type" value="Genomic_DNA"/>
</dbReference>
<name>A0A445H7I0_GLYSO</name>
<dbReference type="InterPro" id="IPR013083">
    <property type="entry name" value="Znf_RING/FYVE/PHD"/>
</dbReference>
<dbReference type="Proteomes" id="UP000289340">
    <property type="component" value="Chromosome 14"/>
</dbReference>
<proteinExistence type="predicted"/>
<keyword evidence="2" id="KW-0472">Membrane</keyword>
<evidence type="ECO:0000313" key="4">
    <source>
        <dbReference type="EMBL" id="RZB69649.1"/>
    </source>
</evidence>
<evidence type="ECO:0000256" key="2">
    <source>
        <dbReference type="SAM" id="Phobius"/>
    </source>
</evidence>
<dbReference type="AlphaFoldDB" id="A0A445H7I0"/>
<comment type="caution">
    <text evidence="3">The sequence shown here is derived from an EMBL/GenBank/DDBJ whole genome shotgun (WGS) entry which is preliminary data.</text>
</comment>